<evidence type="ECO:0000256" key="1">
    <source>
        <dbReference type="ARBA" id="ARBA00004911"/>
    </source>
</evidence>
<proteinExistence type="inferred from homology"/>
<dbReference type="EMBL" id="LSSN01003510">
    <property type="protein sequence ID" value="OMJ13379.1"/>
    <property type="molecule type" value="Genomic_DNA"/>
</dbReference>
<name>A0A1R1XFH6_9FUNG</name>
<dbReference type="GO" id="GO:0008295">
    <property type="term" value="P:spermidine biosynthetic process"/>
    <property type="evidence" value="ECO:0007669"/>
    <property type="project" value="UniProtKB-KW"/>
</dbReference>
<dbReference type="InterPro" id="IPR048283">
    <property type="entry name" value="AdoMetDC-like"/>
</dbReference>
<comment type="similarity">
    <text evidence="2">Belongs to the eukaryotic AdoMetDC family.</text>
</comment>
<keyword evidence="4" id="KW-0620">Polyamine biosynthesis</keyword>
<comment type="caution">
    <text evidence="5">The sequence shown here is derived from an EMBL/GenBank/DDBJ whole genome shotgun (WGS) entry which is preliminary data.</text>
</comment>
<protein>
    <submittedName>
        <fullName evidence="5">S-adenosylmethionine decarboxylase proenzyme</fullName>
    </submittedName>
</protein>
<evidence type="ECO:0000256" key="2">
    <source>
        <dbReference type="ARBA" id="ARBA00008466"/>
    </source>
</evidence>
<evidence type="ECO:0000256" key="4">
    <source>
        <dbReference type="ARBA" id="ARBA00023115"/>
    </source>
</evidence>
<dbReference type="STRING" id="133412.A0A1R1XFH6"/>
<dbReference type="AlphaFoldDB" id="A0A1R1XFH6"/>
<accession>A0A1R1XFH6</accession>
<dbReference type="GO" id="GO:0004014">
    <property type="term" value="F:adenosylmethionine decarboxylase activity"/>
    <property type="evidence" value="ECO:0007669"/>
    <property type="project" value="InterPro"/>
</dbReference>
<comment type="pathway">
    <text evidence="1">Amine and polyamine biosynthesis; S-adenosylmethioninamine biosynthesis; S-adenosylmethioninamine from S-adenosyl-L-methionine: step 1/1.</text>
</comment>
<organism evidence="5 6">
    <name type="scientific">Smittium culicis</name>
    <dbReference type="NCBI Taxonomy" id="133412"/>
    <lineage>
        <taxon>Eukaryota</taxon>
        <taxon>Fungi</taxon>
        <taxon>Fungi incertae sedis</taxon>
        <taxon>Zoopagomycota</taxon>
        <taxon>Kickxellomycotina</taxon>
        <taxon>Harpellomycetes</taxon>
        <taxon>Harpellales</taxon>
        <taxon>Legeriomycetaceae</taxon>
        <taxon>Smittium</taxon>
    </lineage>
</organism>
<dbReference type="GO" id="GO:0005829">
    <property type="term" value="C:cytosol"/>
    <property type="evidence" value="ECO:0007669"/>
    <property type="project" value="TreeGrafter"/>
</dbReference>
<dbReference type="PANTHER" id="PTHR11570">
    <property type="entry name" value="S-ADENOSYLMETHIONINE DECARBOXYLASE"/>
    <property type="match status" value="1"/>
</dbReference>
<dbReference type="Proteomes" id="UP000187283">
    <property type="component" value="Unassembled WGS sequence"/>
</dbReference>
<dbReference type="Gene3D" id="3.60.90.10">
    <property type="entry name" value="S-adenosylmethionine decarboxylase"/>
    <property type="match status" value="1"/>
</dbReference>
<dbReference type="OrthoDB" id="1068353at2759"/>
<dbReference type="GO" id="GO:0006597">
    <property type="term" value="P:spermine biosynthetic process"/>
    <property type="evidence" value="ECO:0007669"/>
    <property type="project" value="TreeGrafter"/>
</dbReference>
<evidence type="ECO:0000256" key="3">
    <source>
        <dbReference type="ARBA" id="ARBA00023066"/>
    </source>
</evidence>
<reference evidence="5 6" key="1">
    <citation type="submission" date="2017-01" db="EMBL/GenBank/DDBJ databases">
        <authorList>
            <person name="Mah S.A."/>
            <person name="Swanson W.J."/>
            <person name="Moy G.W."/>
            <person name="Vacquier V.D."/>
        </authorList>
    </citation>
    <scope>NUCLEOTIDE SEQUENCE [LARGE SCALE GENOMIC DNA]</scope>
    <source>
        <strain evidence="5 6">GSMNP</strain>
    </source>
</reference>
<dbReference type="UniPathway" id="UPA00331">
    <property type="reaction ID" value="UER00451"/>
</dbReference>
<evidence type="ECO:0000313" key="5">
    <source>
        <dbReference type="EMBL" id="OMJ13379.1"/>
    </source>
</evidence>
<gene>
    <name evidence="5" type="ORF">AYI70_g8535</name>
</gene>
<keyword evidence="6" id="KW-1185">Reference proteome</keyword>
<dbReference type="Pfam" id="PF01536">
    <property type="entry name" value="SAM_decarbox"/>
    <property type="match status" value="1"/>
</dbReference>
<feature type="non-terminal residue" evidence="5">
    <location>
        <position position="1"/>
    </location>
</feature>
<evidence type="ECO:0000313" key="6">
    <source>
        <dbReference type="Proteomes" id="UP000187283"/>
    </source>
</evidence>
<dbReference type="PANTHER" id="PTHR11570:SF0">
    <property type="entry name" value="S-ADENOSYLMETHIONINE DECARBOXYLASE PROENZYME"/>
    <property type="match status" value="1"/>
</dbReference>
<keyword evidence="3" id="KW-0745">Spermidine biosynthesis</keyword>
<sequence length="132" mass="15093">IYSKAKVFSYLFSPCGLSSNGHVDDSYFTIHVTPESNCSYASFETNVPLSNPNSDDINTLISKVIKIFGPSQFTVTVFYQSDDDDFENTNSSPIHKQPSFTTKKRIDNFTSTDRIHYELDDYHLHYSHFVKS</sequence>
<dbReference type="SUPFAM" id="SSF56276">
    <property type="entry name" value="S-adenosylmethionine decarboxylase"/>
    <property type="match status" value="1"/>
</dbReference>
<dbReference type="InterPro" id="IPR016067">
    <property type="entry name" value="S-AdoMet_deCO2ase_core"/>
</dbReference>